<sequence>MRITYGAHAMDVMAERGIDRAWIERTVIAPETIEPDATHPERVRAYRTVPERDGRVLREIYVPTLEGAHIVTAFLDRSRRRPS</sequence>
<dbReference type="EMBL" id="JAUSVV010000004">
    <property type="protein sequence ID" value="MDQ0442865.1"/>
    <property type="molecule type" value="Genomic_DNA"/>
</dbReference>
<keyword evidence="2" id="KW-1185">Reference proteome</keyword>
<dbReference type="InterPro" id="IPR025354">
    <property type="entry name" value="DUF4258"/>
</dbReference>
<dbReference type="RefSeq" id="WP_238247758.1">
    <property type="nucleotide sequence ID" value="NZ_BPQX01000014.1"/>
</dbReference>
<accession>A0ABU0HKM0</accession>
<name>A0ABU0HKM0_9HYPH</name>
<comment type="caution">
    <text evidence="1">The sequence shown here is derived from an EMBL/GenBank/DDBJ whole genome shotgun (WGS) entry which is preliminary data.</text>
</comment>
<organism evidence="1 2">
    <name type="scientific">Methylobacterium persicinum</name>
    <dbReference type="NCBI Taxonomy" id="374426"/>
    <lineage>
        <taxon>Bacteria</taxon>
        <taxon>Pseudomonadati</taxon>
        <taxon>Pseudomonadota</taxon>
        <taxon>Alphaproteobacteria</taxon>
        <taxon>Hyphomicrobiales</taxon>
        <taxon>Methylobacteriaceae</taxon>
        <taxon>Methylobacterium</taxon>
    </lineage>
</organism>
<evidence type="ECO:0000313" key="2">
    <source>
        <dbReference type="Proteomes" id="UP001236369"/>
    </source>
</evidence>
<reference evidence="1 2" key="1">
    <citation type="submission" date="2023-07" db="EMBL/GenBank/DDBJ databases">
        <title>Genomic Encyclopedia of Type Strains, Phase IV (KMG-IV): sequencing the most valuable type-strain genomes for metagenomic binning, comparative biology and taxonomic classification.</title>
        <authorList>
            <person name="Goeker M."/>
        </authorList>
    </citation>
    <scope>NUCLEOTIDE SEQUENCE [LARGE SCALE GENOMIC DNA]</scope>
    <source>
        <strain evidence="1 2">DSM 19562</strain>
    </source>
</reference>
<dbReference type="Proteomes" id="UP001236369">
    <property type="component" value="Unassembled WGS sequence"/>
</dbReference>
<protein>
    <recommendedName>
        <fullName evidence="3">DUF4258 domain-containing protein</fullName>
    </recommendedName>
</protein>
<evidence type="ECO:0000313" key="1">
    <source>
        <dbReference type="EMBL" id="MDQ0442865.1"/>
    </source>
</evidence>
<evidence type="ECO:0008006" key="3">
    <source>
        <dbReference type="Google" id="ProtNLM"/>
    </source>
</evidence>
<gene>
    <name evidence="1" type="ORF">QO016_002362</name>
</gene>
<proteinExistence type="predicted"/>
<dbReference type="Pfam" id="PF14076">
    <property type="entry name" value="DUF4258"/>
    <property type="match status" value="1"/>
</dbReference>